<proteinExistence type="predicted"/>
<feature type="compositionally biased region" description="Basic and acidic residues" evidence="1">
    <location>
        <begin position="371"/>
        <end position="396"/>
    </location>
</feature>
<protein>
    <submittedName>
        <fullName evidence="2">Uncharacterized protein</fullName>
    </submittedName>
</protein>
<accession>A0AA38XFS4</accession>
<gene>
    <name evidence="2" type="ORF">H2200_004164</name>
</gene>
<organism evidence="2 3">
    <name type="scientific">Cladophialophora chaetospira</name>
    <dbReference type="NCBI Taxonomy" id="386627"/>
    <lineage>
        <taxon>Eukaryota</taxon>
        <taxon>Fungi</taxon>
        <taxon>Dikarya</taxon>
        <taxon>Ascomycota</taxon>
        <taxon>Pezizomycotina</taxon>
        <taxon>Eurotiomycetes</taxon>
        <taxon>Chaetothyriomycetidae</taxon>
        <taxon>Chaetothyriales</taxon>
        <taxon>Herpotrichiellaceae</taxon>
        <taxon>Cladophialophora</taxon>
    </lineage>
</organism>
<dbReference type="EMBL" id="JAPDRK010000005">
    <property type="protein sequence ID" value="KAJ9612567.1"/>
    <property type="molecule type" value="Genomic_DNA"/>
</dbReference>
<feature type="region of interest" description="Disordered" evidence="1">
    <location>
        <begin position="269"/>
        <end position="355"/>
    </location>
</feature>
<name>A0AA38XFS4_9EURO</name>
<feature type="region of interest" description="Disordered" evidence="1">
    <location>
        <begin position="371"/>
        <end position="437"/>
    </location>
</feature>
<comment type="caution">
    <text evidence="2">The sequence shown here is derived from an EMBL/GenBank/DDBJ whole genome shotgun (WGS) entry which is preliminary data.</text>
</comment>
<evidence type="ECO:0000313" key="3">
    <source>
        <dbReference type="Proteomes" id="UP001172673"/>
    </source>
</evidence>
<keyword evidence="3" id="KW-1185">Reference proteome</keyword>
<evidence type="ECO:0000256" key="1">
    <source>
        <dbReference type="SAM" id="MobiDB-lite"/>
    </source>
</evidence>
<dbReference type="AlphaFoldDB" id="A0AA38XFS4"/>
<feature type="region of interest" description="Disordered" evidence="1">
    <location>
        <begin position="224"/>
        <end position="253"/>
    </location>
</feature>
<sequence>MDSFIDFRGGRLSDPASSSIPVQNRFSTATSDLPLLSQVPSASQLPRPSYQIPNPTTGVPIAAYMEQCRAHLKLVRQCHESERTMWEMEAKELRARIAELEQGFPRKSTAKRRLSNELSSANFNSFGSNVPSVMANGIPRGRMHSEPTISGQPVWRGPETTPPVTRVFTHDDDVKHLPSISEDGVSPTSGAQENAPIPVEQVDKSLDGITLKKSALTSSFDKGIISPQFASPSRSPPPLPKEDKPLKLDPGNLLAPLDEKLKLHAGHTPRAYDGALSSDGTSTADTPKQEKPYAPAPTKRSSSRPSENSDSYFGSNLALASAVEGMRKENQQEESEPVFEAQDDPALKGPLMLDSTANTVESASFLTELDAKLIEEKEHQERTESKLSGSSEEKSTSSDQQGAQSDASQDDEMPRLKMKRSTNFGSAWGGNIPGRMG</sequence>
<feature type="compositionally biased region" description="Gly residues" evidence="1">
    <location>
        <begin position="427"/>
        <end position="437"/>
    </location>
</feature>
<feature type="compositionally biased region" description="Acidic residues" evidence="1">
    <location>
        <begin position="332"/>
        <end position="343"/>
    </location>
</feature>
<reference evidence="2" key="1">
    <citation type="submission" date="2022-10" db="EMBL/GenBank/DDBJ databases">
        <title>Culturing micro-colonial fungi from biological soil crusts in the Mojave desert and describing Neophaeococcomyces mojavensis, and introducing the new genera and species Taxawa tesnikishii.</title>
        <authorList>
            <person name="Kurbessoian T."/>
            <person name="Stajich J.E."/>
        </authorList>
    </citation>
    <scope>NUCLEOTIDE SEQUENCE</scope>
    <source>
        <strain evidence="2">TK_41</strain>
    </source>
</reference>
<feature type="compositionally biased region" description="Low complexity" evidence="1">
    <location>
        <begin position="397"/>
        <end position="407"/>
    </location>
</feature>
<evidence type="ECO:0000313" key="2">
    <source>
        <dbReference type="EMBL" id="KAJ9612567.1"/>
    </source>
</evidence>
<feature type="region of interest" description="Disordered" evidence="1">
    <location>
        <begin position="171"/>
        <end position="202"/>
    </location>
</feature>
<dbReference type="Proteomes" id="UP001172673">
    <property type="component" value="Unassembled WGS sequence"/>
</dbReference>